<dbReference type="AlphaFoldDB" id="B6BVW0"/>
<evidence type="ECO:0000259" key="10">
    <source>
        <dbReference type="Pfam" id="PF00482"/>
    </source>
</evidence>
<comment type="subcellular location">
    <subcellularLocation>
        <location evidence="1">Cell inner membrane</location>
        <topology evidence="1">Multi-pass membrane protein</topology>
    </subcellularLocation>
</comment>
<feature type="compositionally biased region" description="Basic and acidic residues" evidence="8">
    <location>
        <begin position="1"/>
        <end position="13"/>
    </location>
</feature>
<evidence type="ECO:0000256" key="6">
    <source>
        <dbReference type="ARBA" id="ARBA00022989"/>
    </source>
</evidence>
<name>B6BVW0_9PROT</name>
<keyword evidence="7 9" id="KW-0472">Membrane</keyword>
<feature type="transmembrane region" description="Helical" evidence="9">
    <location>
        <begin position="382"/>
        <end position="402"/>
    </location>
</feature>
<evidence type="ECO:0000256" key="4">
    <source>
        <dbReference type="ARBA" id="ARBA00022519"/>
    </source>
</evidence>
<keyword evidence="6 9" id="KW-1133">Transmembrane helix</keyword>
<evidence type="ECO:0000256" key="7">
    <source>
        <dbReference type="ARBA" id="ARBA00023136"/>
    </source>
</evidence>
<dbReference type="eggNOG" id="COG1459">
    <property type="taxonomic scope" value="Bacteria"/>
</dbReference>
<feature type="domain" description="Type II secretion system protein GspF" evidence="10">
    <location>
        <begin position="72"/>
        <end position="195"/>
    </location>
</feature>
<evidence type="ECO:0000313" key="11">
    <source>
        <dbReference type="EMBL" id="EDZ64537.1"/>
    </source>
</evidence>
<keyword evidence="12" id="KW-1185">Reference proteome</keyword>
<dbReference type="FunFam" id="1.20.81.30:FF:000001">
    <property type="entry name" value="Type II secretion system protein F"/>
    <property type="match status" value="1"/>
</dbReference>
<dbReference type="EMBL" id="DS995299">
    <property type="protein sequence ID" value="EDZ64537.1"/>
    <property type="molecule type" value="Genomic_DNA"/>
</dbReference>
<feature type="transmembrane region" description="Helical" evidence="9">
    <location>
        <begin position="228"/>
        <end position="245"/>
    </location>
</feature>
<dbReference type="HOGENOM" id="CLU_035032_2_2_4"/>
<organism evidence="11 12">
    <name type="scientific">beta proteobacterium KB13</name>
    <dbReference type="NCBI Taxonomy" id="314607"/>
    <lineage>
        <taxon>Bacteria</taxon>
        <taxon>Pseudomonadati</taxon>
        <taxon>Pseudomonadota</taxon>
        <taxon>Betaproteobacteria</taxon>
        <taxon>Nitrosomonadales</taxon>
        <taxon>OM43 clade</taxon>
    </lineage>
</organism>
<evidence type="ECO:0000256" key="5">
    <source>
        <dbReference type="ARBA" id="ARBA00022692"/>
    </source>
</evidence>
<feature type="region of interest" description="Disordered" evidence="8">
    <location>
        <begin position="1"/>
        <end position="22"/>
    </location>
</feature>
<dbReference type="PANTHER" id="PTHR30012">
    <property type="entry name" value="GENERAL SECRETION PATHWAY PROTEIN"/>
    <property type="match status" value="1"/>
</dbReference>
<evidence type="ECO:0000256" key="8">
    <source>
        <dbReference type="SAM" id="MobiDB-lite"/>
    </source>
</evidence>
<evidence type="ECO:0000256" key="9">
    <source>
        <dbReference type="SAM" id="Phobius"/>
    </source>
</evidence>
<keyword evidence="5 9" id="KW-0812">Transmembrane</keyword>
<feature type="transmembrane region" description="Helical" evidence="9">
    <location>
        <begin position="171"/>
        <end position="194"/>
    </location>
</feature>
<evidence type="ECO:0000256" key="2">
    <source>
        <dbReference type="ARBA" id="ARBA00005745"/>
    </source>
</evidence>
<dbReference type="STRING" id="314607.KB13_669"/>
<proteinExistence type="inferred from homology"/>
<dbReference type="Proteomes" id="UP000004188">
    <property type="component" value="Unassembled WGS sequence"/>
</dbReference>
<dbReference type="PRINTS" id="PR00812">
    <property type="entry name" value="BCTERIALGSPF"/>
</dbReference>
<dbReference type="InterPro" id="IPR042094">
    <property type="entry name" value="T2SS_GspF_sf"/>
</dbReference>
<feature type="domain" description="Type II secretion system protein GspF" evidence="10">
    <location>
        <begin position="281"/>
        <end position="401"/>
    </location>
</feature>
<dbReference type="Pfam" id="PF00482">
    <property type="entry name" value="T2SSF"/>
    <property type="match status" value="2"/>
</dbReference>
<reference evidence="12" key="1">
    <citation type="journal article" date="2012" name="Stand. Genomic Sci.">
        <title>Genome sequence of strain HIMB624, a cultured representative from the OM43 clade of marine Betaproteobacteria.</title>
        <authorList>
            <person name="Huggett M.J."/>
            <person name="Hayakawa D.H."/>
            <person name="Rappe M.S."/>
        </authorList>
    </citation>
    <scope>NUCLEOTIDE SEQUENCE [LARGE SCALE GENOMIC DNA]</scope>
    <source>
        <strain evidence="12">KB13</strain>
    </source>
</reference>
<evidence type="ECO:0000256" key="1">
    <source>
        <dbReference type="ARBA" id="ARBA00004429"/>
    </source>
</evidence>
<dbReference type="InterPro" id="IPR003004">
    <property type="entry name" value="GspF/PilC"/>
</dbReference>
<dbReference type="GO" id="GO:0005886">
    <property type="term" value="C:plasma membrane"/>
    <property type="evidence" value="ECO:0007669"/>
    <property type="project" value="UniProtKB-SubCell"/>
</dbReference>
<evidence type="ECO:0000313" key="12">
    <source>
        <dbReference type="Proteomes" id="UP000004188"/>
    </source>
</evidence>
<keyword evidence="4" id="KW-0997">Cell inner membrane</keyword>
<accession>B6BVW0</accession>
<comment type="similarity">
    <text evidence="2">Belongs to the GSP F family.</text>
</comment>
<evidence type="ECO:0000256" key="3">
    <source>
        <dbReference type="ARBA" id="ARBA00022475"/>
    </source>
</evidence>
<dbReference type="InterPro" id="IPR018076">
    <property type="entry name" value="T2SS_GspF_dom"/>
</dbReference>
<protein>
    <submittedName>
        <fullName evidence="11">Type II Secretion System PilC</fullName>
    </submittedName>
</protein>
<dbReference type="Gene3D" id="1.20.81.30">
    <property type="entry name" value="Type II secretion system (T2SS), domain F"/>
    <property type="match status" value="2"/>
</dbReference>
<dbReference type="PANTHER" id="PTHR30012:SF0">
    <property type="entry name" value="TYPE II SECRETION SYSTEM PROTEIN F-RELATED"/>
    <property type="match status" value="1"/>
</dbReference>
<keyword evidence="3" id="KW-1003">Cell membrane</keyword>
<sequence>MKEFSYKAKDKQGRSISGSIKAGNRNDALTTLKARKYTKIRAKELKPKKDPTLTAITWGPFGKVAQKDLLIFTKKLATMVRSGLTILDSLNLISTQTENIVFRKYINEMIRDINVGMPFSDVVRKHPTVFDSIFCNMIEAGEISGKLDQFLDRIVDGQERMEKIRKGIKSALFYPVTLIVVTILIVWAMLIFVVPTFQEMYAGMGIELPGPTQMIINASDWIMDGGNFMSLVGTVVGVIVVHRLLMDKAYPYRANIHGFMLKLPLFGNIIIKSTVARLSLLMANLFAAGIGVEEILKVATNVTTNTKFIESMERINDRVVTGTDLSELFAEESATFPMELSQLIKVGERTGNMDEMLASIARYYQEEFEAVVSGLTTIIEPIMIVFVGGMIGVMVVALYLPIFSAGDAFA</sequence>
<gene>
    <name evidence="11" type="primary">pilC</name>
    <name evidence="11" type="ORF">KB13_669</name>
</gene>